<dbReference type="InterPro" id="IPR011852">
    <property type="entry name" value="TRAP_TAXI"/>
</dbReference>
<keyword evidence="3" id="KW-1185">Reference proteome</keyword>
<dbReference type="NCBIfam" id="TIGR02122">
    <property type="entry name" value="TRAP_TAXI"/>
    <property type="match status" value="1"/>
</dbReference>
<dbReference type="AlphaFoldDB" id="A0A7V7FXU9"/>
<organism evidence="2 3">
    <name type="scientific">Billgrantia pellis</name>
    <dbReference type="NCBI Taxonomy" id="2606936"/>
    <lineage>
        <taxon>Bacteria</taxon>
        <taxon>Pseudomonadati</taxon>
        <taxon>Pseudomonadota</taxon>
        <taxon>Gammaproteobacteria</taxon>
        <taxon>Oceanospirillales</taxon>
        <taxon>Halomonadaceae</taxon>
        <taxon>Billgrantia</taxon>
    </lineage>
</organism>
<dbReference type="RefSeq" id="WP_149330014.1">
    <property type="nucleotide sequence ID" value="NZ_VTPY01000008.1"/>
</dbReference>
<dbReference type="PANTHER" id="PTHR42941">
    <property type="entry name" value="SLL1037 PROTEIN"/>
    <property type="match status" value="1"/>
</dbReference>
<sequence length="363" mass="39261">MTSKEGRHFQARKTTHHDTPKRTTTMPTIKHGSPFRLNALTLTAAGIFALGLVPLESEAQARLAMGGTHSGSAFYSYQVAVVSDWNDNVDGVNLSIQELGGASASTQGLLRGEVDMGIAVTSSDYQAMQGEGEFESPAENLRTLYFFAPLPLNWVVSEDTDIQTLEELEGQDFNSGGRGTATEGQTETVLEILGIEPEYYRAGASDALDAYQNRRLDAFVKAGLHPDGYIQQAHSSRPVRLLSMTREQAEKVAGERAYFSVGEIDAQDHYGEQQNPQITIQTGIGINTTSELSEEIAYGIIARAFSEAGIKAAADGYAPAADIDPLQLTLNASVAPLHAGVVRYLEEQGHDVPERLIPPEYAE</sequence>
<evidence type="ECO:0000256" key="1">
    <source>
        <dbReference type="SAM" id="MobiDB-lite"/>
    </source>
</evidence>
<accession>A0A7V7FXU9</accession>
<dbReference type="Gene3D" id="3.40.190.10">
    <property type="entry name" value="Periplasmic binding protein-like II"/>
    <property type="match status" value="2"/>
</dbReference>
<dbReference type="Pfam" id="PF16868">
    <property type="entry name" value="NMT1_3"/>
    <property type="match status" value="1"/>
</dbReference>
<evidence type="ECO:0000313" key="3">
    <source>
        <dbReference type="Proteomes" id="UP000486760"/>
    </source>
</evidence>
<protein>
    <submittedName>
        <fullName evidence="2">TAXI family TRAP transporter solute-binding subunit</fullName>
    </submittedName>
</protein>
<dbReference type="EMBL" id="VTPY01000008">
    <property type="protein sequence ID" value="KAA0010050.1"/>
    <property type="molecule type" value="Genomic_DNA"/>
</dbReference>
<name>A0A7V7FXU9_9GAMM</name>
<feature type="region of interest" description="Disordered" evidence="1">
    <location>
        <begin position="1"/>
        <end position="30"/>
    </location>
</feature>
<proteinExistence type="predicted"/>
<dbReference type="Proteomes" id="UP000486760">
    <property type="component" value="Unassembled WGS sequence"/>
</dbReference>
<dbReference type="SUPFAM" id="SSF53850">
    <property type="entry name" value="Periplasmic binding protein-like II"/>
    <property type="match status" value="1"/>
</dbReference>
<evidence type="ECO:0000313" key="2">
    <source>
        <dbReference type="EMBL" id="KAA0010050.1"/>
    </source>
</evidence>
<dbReference type="PANTHER" id="PTHR42941:SF1">
    <property type="entry name" value="SLL1037 PROTEIN"/>
    <property type="match status" value="1"/>
</dbReference>
<gene>
    <name evidence="2" type="ORF">F0A17_19400</name>
</gene>
<reference evidence="2 3" key="1">
    <citation type="submission" date="2019-08" db="EMBL/GenBank/DDBJ databases">
        <title>Bioinformatics analysis of the strain L3 and L5.</title>
        <authorList>
            <person name="Li X."/>
        </authorList>
    </citation>
    <scope>NUCLEOTIDE SEQUENCE [LARGE SCALE GENOMIC DNA]</scope>
    <source>
        <strain evidence="2 3">L5</strain>
    </source>
</reference>
<comment type="caution">
    <text evidence="2">The sequence shown here is derived from an EMBL/GenBank/DDBJ whole genome shotgun (WGS) entry which is preliminary data.</text>
</comment>